<feature type="region of interest" description="Disordered" evidence="1">
    <location>
        <begin position="550"/>
        <end position="574"/>
    </location>
</feature>
<name>A0ABS9QPT9_9HYPH</name>
<keyword evidence="3" id="KW-1185">Reference proteome</keyword>
<evidence type="ECO:0000313" key="3">
    <source>
        <dbReference type="Proteomes" id="UP001201701"/>
    </source>
</evidence>
<accession>A0ABS9QPT9</accession>
<proteinExistence type="predicted"/>
<sequence>MTKKTDAGKGAALRETGQKWLERIKAAEAEEKRFLDDAAVATAVYRGKAAPKSDGSSDTAPFDFNILFSNVETIVPAVINSAPAPDIRRRFGADDPAARDFAQLLERAISVQIDDSRLQSELEAMAQDGFLAGRGIVRLRFMSDFIGGETTDEALREIAEDGAEGDAGGDATGGGAGDNQGRDASGGGIGRTGARHGAPIGNGAAGAARSGSFAQDGGGAAAAAGDRGYDASATGDGAASATGGGAASAPGGEQLANERIVFEAVSWRDYRHGKAKRWDQRPWEAFRHTIAPDDYDSFVDGTLVALQADDSGDTDDADHEVWEVWDRKSRTVLFIGAGDGTVLKTVDDPLGLSGFFPTATPVQPIEVNGNLEPVNPFSIYRKLADELDTTTKRIRLITRQLKVKGWYGVSPTDVQAVLEADDNEFVPIADAEVWAKNGGLQAAVLFWPVERLIVVLSQLYGLRDQTKQAIYEITGISDIVRGASNAAETYGAQQIKSQWGSLRIHKMQRMIERASRDLFVMMAEVIPAKFSPETLQKMTDVQLLPTAQDLTPVAPKPLPQGLPPEAMAQAQQAA</sequence>
<feature type="compositionally biased region" description="Gly residues" evidence="1">
    <location>
        <begin position="165"/>
        <end position="191"/>
    </location>
</feature>
<evidence type="ECO:0000313" key="2">
    <source>
        <dbReference type="EMBL" id="MCG7509355.1"/>
    </source>
</evidence>
<feature type="region of interest" description="Disordered" evidence="1">
    <location>
        <begin position="163"/>
        <end position="251"/>
    </location>
</feature>
<comment type="caution">
    <text evidence="2">The sequence shown here is derived from an EMBL/GenBank/DDBJ whole genome shotgun (WGS) entry which is preliminary data.</text>
</comment>
<feature type="compositionally biased region" description="Low complexity" evidence="1">
    <location>
        <begin position="195"/>
        <end position="251"/>
    </location>
</feature>
<reference evidence="2 3" key="1">
    <citation type="submission" date="2022-02" db="EMBL/GenBank/DDBJ databases">
        <title>Draft genome sequence of Mezorhizobium retamae strain IRAMC:0171 isolated from Retama raetam nodules.</title>
        <authorList>
            <person name="Bengaied R."/>
            <person name="Sbissi I."/>
            <person name="Huber K."/>
            <person name="Ghodbane F."/>
            <person name="Nouioui I."/>
            <person name="Tarhouni M."/>
            <person name="Gtari M."/>
        </authorList>
    </citation>
    <scope>NUCLEOTIDE SEQUENCE [LARGE SCALE GENOMIC DNA]</scope>
    <source>
        <strain evidence="2 3">IRAMC:0171</strain>
    </source>
</reference>
<gene>
    <name evidence="2" type="ORF">L4923_30420</name>
</gene>
<dbReference type="Proteomes" id="UP001201701">
    <property type="component" value="Unassembled WGS sequence"/>
</dbReference>
<dbReference type="EMBL" id="JAKREW010000093">
    <property type="protein sequence ID" value="MCG7509355.1"/>
    <property type="molecule type" value="Genomic_DNA"/>
</dbReference>
<feature type="non-terminal residue" evidence="2">
    <location>
        <position position="574"/>
    </location>
</feature>
<protein>
    <submittedName>
        <fullName evidence="2">Uncharacterized protein</fullName>
    </submittedName>
</protein>
<evidence type="ECO:0000256" key="1">
    <source>
        <dbReference type="SAM" id="MobiDB-lite"/>
    </source>
</evidence>
<organism evidence="2 3">
    <name type="scientific">Mesorhizobium retamae</name>
    <dbReference type="NCBI Taxonomy" id="2912854"/>
    <lineage>
        <taxon>Bacteria</taxon>
        <taxon>Pseudomonadati</taxon>
        <taxon>Pseudomonadota</taxon>
        <taxon>Alphaproteobacteria</taxon>
        <taxon>Hyphomicrobiales</taxon>
        <taxon>Phyllobacteriaceae</taxon>
        <taxon>Mesorhizobium</taxon>
    </lineage>
</organism>